<evidence type="ECO:0000313" key="2">
    <source>
        <dbReference type="EMBL" id="TCP03926.1"/>
    </source>
</evidence>
<dbReference type="NCBIfam" id="TIGR03054">
    <property type="entry name" value="photo_alph_chp1"/>
    <property type="match status" value="1"/>
</dbReference>
<dbReference type="OrthoDB" id="8563737at2"/>
<organism evidence="2 3">
    <name type="scientific">Rubrivivax gelatinosus</name>
    <name type="common">Rhodocyclus gelatinosus</name>
    <name type="synonym">Rhodopseudomonas gelatinosa</name>
    <dbReference type="NCBI Taxonomy" id="28068"/>
    <lineage>
        <taxon>Bacteria</taxon>
        <taxon>Pseudomonadati</taxon>
        <taxon>Pseudomonadota</taxon>
        <taxon>Betaproteobacteria</taxon>
        <taxon>Burkholderiales</taxon>
        <taxon>Sphaerotilaceae</taxon>
        <taxon>Rubrivivax</taxon>
    </lineage>
</organism>
<dbReference type="Proteomes" id="UP000295106">
    <property type="component" value="Unassembled WGS sequence"/>
</dbReference>
<reference evidence="2 3" key="1">
    <citation type="submission" date="2019-03" db="EMBL/GenBank/DDBJ databases">
        <title>Genomic Encyclopedia of Type Strains, Phase IV (KMG-IV): sequencing the most valuable type-strain genomes for metagenomic binning, comparative biology and taxonomic classification.</title>
        <authorList>
            <person name="Goeker M."/>
        </authorList>
    </citation>
    <scope>NUCLEOTIDE SEQUENCE [LARGE SCALE GENOMIC DNA]</scope>
    <source>
        <strain evidence="2 3">DSM 1709</strain>
    </source>
</reference>
<keyword evidence="1" id="KW-0812">Transmembrane</keyword>
<dbReference type="EMBL" id="SLXD01000003">
    <property type="protein sequence ID" value="TCP03926.1"/>
    <property type="molecule type" value="Genomic_DNA"/>
</dbReference>
<protein>
    <submittedName>
        <fullName evidence="2">Putative photosynthetic complex assembly protein</fullName>
    </submittedName>
</protein>
<evidence type="ECO:0000256" key="1">
    <source>
        <dbReference type="SAM" id="Phobius"/>
    </source>
</evidence>
<sequence length="154" mass="16384">MSDTMPRSNDLPRTPLIAIGVLLVAVIVGVAAVRLSGQSIRVPDGDAVATRALRFEDRPDGSIAVIDGRSGVQLDSVQGEAGFLRGALRALARERMKRGLGPEQAFELVARNDGRLTLMDPATGERIDLESFGPTNAGVFARLLNVEPQQAPAR</sequence>
<feature type="transmembrane region" description="Helical" evidence="1">
    <location>
        <begin position="15"/>
        <end position="33"/>
    </location>
</feature>
<dbReference type="AlphaFoldDB" id="A0A4R2MLN1"/>
<proteinExistence type="predicted"/>
<dbReference type="InterPro" id="IPR017495">
    <property type="entry name" value="PuhC"/>
</dbReference>
<accession>A0A4R2MLN1</accession>
<keyword evidence="1" id="KW-0472">Membrane</keyword>
<comment type="caution">
    <text evidence="2">The sequence shown here is derived from an EMBL/GenBank/DDBJ whole genome shotgun (WGS) entry which is preliminary data.</text>
</comment>
<evidence type="ECO:0000313" key="3">
    <source>
        <dbReference type="Proteomes" id="UP000295106"/>
    </source>
</evidence>
<gene>
    <name evidence="2" type="ORF">EV684_103173</name>
</gene>
<keyword evidence="1" id="KW-1133">Transmembrane helix</keyword>
<dbReference type="GeneID" id="99684263"/>
<dbReference type="RefSeq" id="WP_132645375.1">
    <property type="nucleotide sequence ID" value="NZ_CP181386.1"/>
</dbReference>
<name>A0A4R2MLN1_RUBGE</name>